<dbReference type="InterPro" id="IPR002549">
    <property type="entry name" value="AI-2E-like"/>
</dbReference>
<dbReference type="Proteomes" id="UP000050969">
    <property type="component" value="Unassembled WGS sequence"/>
</dbReference>
<comment type="caution">
    <text evidence="7">The sequence shown here is derived from an EMBL/GenBank/DDBJ whole genome shotgun (WGS) entry which is preliminary data.</text>
</comment>
<keyword evidence="3 6" id="KW-0812">Transmembrane</keyword>
<reference evidence="7 8" key="1">
    <citation type="journal article" date="2015" name="Genome Announc.">
        <title>Expanding the biotechnology potential of lactobacilli through comparative genomics of 213 strains and associated genera.</title>
        <authorList>
            <person name="Sun Z."/>
            <person name="Harris H.M."/>
            <person name="McCann A."/>
            <person name="Guo C."/>
            <person name="Argimon S."/>
            <person name="Zhang W."/>
            <person name="Yang X."/>
            <person name="Jeffery I.B."/>
            <person name="Cooney J.C."/>
            <person name="Kagawa T.F."/>
            <person name="Liu W."/>
            <person name="Song Y."/>
            <person name="Salvetti E."/>
            <person name="Wrobel A."/>
            <person name="Rasinkangas P."/>
            <person name="Parkhill J."/>
            <person name="Rea M.C."/>
            <person name="O'Sullivan O."/>
            <person name="Ritari J."/>
            <person name="Douillard F.P."/>
            <person name="Paul Ross R."/>
            <person name="Yang R."/>
            <person name="Briner A.E."/>
            <person name="Felis G.E."/>
            <person name="de Vos W.M."/>
            <person name="Barrangou R."/>
            <person name="Klaenhammer T.R."/>
            <person name="Caufield P.W."/>
            <person name="Cui Y."/>
            <person name="Zhang H."/>
            <person name="O'Toole P.W."/>
        </authorList>
    </citation>
    <scope>NUCLEOTIDE SEQUENCE [LARGE SCALE GENOMIC DNA]</scope>
    <source>
        <strain evidence="7 8">DSM 24301</strain>
    </source>
</reference>
<protein>
    <submittedName>
        <fullName evidence="7">Permease</fullName>
    </submittedName>
</protein>
<proteinExistence type="inferred from homology"/>
<comment type="similarity">
    <text evidence="2">Belongs to the autoinducer-2 exporter (AI-2E) (TC 2.A.86) family.</text>
</comment>
<comment type="subcellular location">
    <subcellularLocation>
        <location evidence="1">Membrane</location>
        <topology evidence="1">Multi-pass membrane protein</topology>
    </subcellularLocation>
</comment>
<feature type="transmembrane region" description="Helical" evidence="6">
    <location>
        <begin position="249"/>
        <end position="268"/>
    </location>
</feature>
<evidence type="ECO:0000256" key="1">
    <source>
        <dbReference type="ARBA" id="ARBA00004141"/>
    </source>
</evidence>
<keyword evidence="8" id="KW-1185">Reference proteome</keyword>
<feature type="transmembrane region" description="Helical" evidence="6">
    <location>
        <begin position="218"/>
        <end position="243"/>
    </location>
</feature>
<dbReference type="PANTHER" id="PTHR21716">
    <property type="entry name" value="TRANSMEMBRANE PROTEIN"/>
    <property type="match status" value="1"/>
</dbReference>
<dbReference type="PANTHER" id="PTHR21716:SF62">
    <property type="entry name" value="TRANSPORT PROTEIN YDBI-RELATED"/>
    <property type="match status" value="1"/>
</dbReference>
<dbReference type="GO" id="GO:0016020">
    <property type="term" value="C:membrane"/>
    <property type="evidence" value="ECO:0007669"/>
    <property type="project" value="UniProtKB-SubCell"/>
</dbReference>
<evidence type="ECO:0000256" key="3">
    <source>
        <dbReference type="ARBA" id="ARBA00022692"/>
    </source>
</evidence>
<dbReference type="PATRIC" id="fig|1293598.4.peg.222"/>
<feature type="transmembrane region" description="Helical" evidence="6">
    <location>
        <begin position="123"/>
        <end position="144"/>
    </location>
</feature>
<keyword evidence="5 6" id="KW-0472">Membrane</keyword>
<feature type="transmembrane region" description="Helical" evidence="6">
    <location>
        <begin position="6"/>
        <end position="34"/>
    </location>
</feature>
<keyword evidence="4 6" id="KW-1133">Transmembrane helix</keyword>
<evidence type="ECO:0000256" key="5">
    <source>
        <dbReference type="ARBA" id="ARBA00023136"/>
    </source>
</evidence>
<evidence type="ECO:0000256" key="4">
    <source>
        <dbReference type="ARBA" id="ARBA00022989"/>
    </source>
</evidence>
<organism evidence="7 8">
    <name type="scientific">Lacticaseibacillus saniviri JCM 17471 = DSM 24301</name>
    <dbReference type="NCBI Taxonomy" id="1293598"/>
    <lineage>
        <taxon>Bacteria</taxon>
        <taxon>Bacillati</taxon>
        <taxon>Bacillota</taxon>
        <taxon>Bacilli</taxon>
        <taxon>Lactobacillales</taxon>
        <taxon>Lactobacillaceae</taxon>
        <taxon>Lacticaseibacillus</taxon>
    </lineage>
</organism>
<evidence type="ECO:0000313" key="8">
    <source>
        <dbReference type="Proteomes" id="UP000050969"/>
    </source>
</evidence>
<dbReference type="EMBL" id="JQCE01000075">
    <property type="protein sequence ID" value="KRO15119.1"/>
    <property type="molecule type" value="Genomic_DNA"/>
</dbReference>
<dbReference type="Pfam" id="PF01594">
    <property type="entry name" value="AI-2E_transport"/>
    <property type="match status" value="1"/>
</dbReference>
<sequence length="322" mass="35887">MVLASLVIVLWLARSVMSTILLTFIFTFLVSSLVRAIQRIYPIRPAFVVVPLYAIIVTIVLYSAIHFVPAVAIQSVHLFNSVKDFYYSDAFANNQAMQWVLSSINSMNLDEQFKAGFSTVLQYVGNIGAMGVTLFLSFILSFFYTLETKALNEFGQNFLDSPFGWYFQDLKYFADKFTNTFGVVIEAQIFIAIVNTLITTVTLIVMKMPNIPSLAIMVFLLSMIPVAGAIISVVPLAVIAFTVDGWQGVLTIIVMIAVIHALEAYVLNPKFMSSRTKLPVFFTFVVLILAERLFGTWGLIVGIPVFTFLLDVFGIKKIANTD</sequence>
<evidence type="ECO:0000313" key="7">
    <source>
        <dbReference type="EMBL" id="KRO15119.1"/>
    </source>
</evidence>
<dbReference type="STRING" id="1293598.IV56_GL000207"/>
<feature type="transmembrane region" description="Helical" evidence="6">
    <location>
        <begin position="46"/>
        <end position="65"/>
    </location>
</feature>
<feature type="transmembrane region" description="Helical" evidence="6">
    <location>
        <begin position="280"/>
        <end position="306"/>
    </location>
</feature>
<dbReference type="GO" id="GO:0055085">
    <property type="term" value="P:transmembrane transport"/>
    <property type="evidence" value="ECO:0007669"/>
    <property type="project" value="TreeGrafter"/>
</dbReference>
<gene>
    <name evidence="7" type="ORF">IV56_GL000207</name>
</gene>
<evidence type="ECO:0000256" key="2">
    <source>
        <dbReference type="ARBA" id="ARBA00009773"/>
    </source>
</evidence>
<evidence type="ECO:0000256" key="6">
    <source>
        <dbReference type="SAM" id="Phobius"/>
    </source>
</evidence>
<feature type="transmembrane region" description="Helical" evidence="6">
    <location>
        <begin position="187"/>
        <end position="206"/>
    </location>
</feature>
<name>A0A0R2MN41_9LACO</name>
<accession>A0A0R2MN41</accession>
<dbReference type="AlphaFoldDB" id="A0A0R2MN41"/>